<dbReference type="Proteomes" id="UP000324800">
    <property type="component" value="Unassembled WGS sequence"/>
</dbReference>
<evidence type="ECO:0000313" key="2">
    <source>
        <dbReference type="EMBL" id="KAA6381981.1"/>
    </source>
</evidence>
<feature type="compositionally biased region" description="Basic and acidic residues" evidence="1">
    <location>
        <begin position="1"/>
        <end position="26"/>
    </location>
</feature>
<feature type="region of interest" description="Disordered" evidence="1">
    <location>
        <begin position="1"/>
        <end position="66"/>
    </location>
</feature>
<evidence type="ECO:0000313" key="3">
    <source>
        <dbReference type="Proteomes" id="UP000324800"/>
    </source>
</evidence>
<dbReference type="AlphaFoldDB" id="A0A5J4VHD6"/>
<evidence type="ECO:0000256" key="1">
    <source>
        <dbReference type="SAM" id="MobiDB-lite"/>
    </source>
</evidence>
<organism evidence="2 3">
    <name type="scientific">Streblomastix strix</name>
    <dbReference type="NCBI Taxonomy" id="222440"/>
    <lineage>
        <taxon>Eukaryota</taxon>
        <taxon>Metamonada</taxon>
        <taxon>Preaxostyla</taxon>
        <taxon>Oxymonadida</taxon>
        <taxon>Streblomastigidae</taxon>
        <taxon>Streblomastix</taxon>
    </lineage>
</organism>
<sequence>MIQTLEQERHKMKEDDEENERKHIKDNSINSIGMGMGILDERSTDEPEIPDLNNNNNNNNKNNSNYTTLNQVINQNSTKSTSPSPSPYVTYNHQYLRRKMNQQGKKMTLTELIELERRQIEQEEIDALARTQENKSQITLVRQIYQSSKMTKKLYELSQKFEYNVASPSPRLATLKQLQKVIGEI</sequence>
<reference evidence="2 3" key="1">
    <citation type="submission" date="2019-03" db="EMBL/GenBank/DDBJ databases">
        <title>Single cell metagenomics reveals metabolic interactions within the superorganism composed of flagellate Streblomastix strix and complex community of Bacteroidetes bacteria on its surface.</title>
        <authorList>
            <person name="Treitli S.C."/>
            <person name="Kolisko M."/>
            <person name="Husnik F."/>
            <person name="Keeling P."/>
            <person name="Hampl V."/>
        </authorList>
    </citation>
    <scope>NUCLEOTIDE SEQUENCE [LARGE SCALE GENOMIC DNA]</scope>
    <source>
        <strain evidence="2">ST1C</strain>
    </source>
</reference>
<protein>
    <submittedName>
        <fullName evidence="2">Uncharacterized protein</fullName>
    </submittedName>
</protein>
<comment type="caution">
    <text evidence="2">The sequence shown here is derived from an EMBL/GenBank/DDBJ whole genome shotgun (WGS) entry which is preliminary data.</text>
</comment>
<proteinExistence type="predicted"/>
<feature type="compositionally biased region" description="Low complexity" evidence="1">
    <location>
        <begin position="53"/>
        <end position="65"/>
    </location>
</feature>
<accession>A0A5J4VHD6</accession>
<gene>
    <name evidence="2" type="ORF">EZS28_022492</name>
</gene>
<name>A0A5J4VHD6_9EUKA</name>
<dbReference type="EMBL" id="SNRW01007026">
    <property type="protein sequence ID" value="KAA6381981.1"/>
    <property type="molecule type" value="Genomic_DNA"/>
</dbReference>